<dbReference type="CDD" id="cd01743">
    <property type="entry name" value="GATase1_Anthranilate_Synthase"/>
    <property type="match status" value="1"/>
</dbReference>
<dbReference type="EC" id="2.6.1.85" evidence="2"/>
<keyword evidence="9" id="KW-0032">Aminotransferase</keyword>
<dbReference type="PRINTS" id="PR00097">
    <property type="entry name" value="ANTSNTHASEII"/>
</dbReference>
<dbReference type="PRINTS" id="PR00096">
    <property type="entry name" value="GATASE"/>
</dbReference>
<evidence type="ECO:0000256" key="5">
    <source>
        <dbReference type="SAM" id="MobiDB-lite"/>
    </source>
</evidence>
<dbReference type="EMBL" id="JAERRI010000027">
    <property type="protein sequence ID" value="MBL1094334.1"/>
    <property type="molecule type" value="Genomic_DNA"/>
</dbReference>
<dbReference type="Pfam" id="PF04715">
    <property type="entry name" value="Anth_synt_I_N"/>
    <property type="match status" value="1"/>
</dbReference>
<dbReference type="NCBIfam" id="TIGR00566">
    <property type="entry name" value="trpG_papA"/>
    <property type="match status" value="1"/>
</dbReference>
<comment type="caution">
    <text evidence="9">The sequence shown here is derived from an EMBL/GenBank/DDBJ whole genome shotgun (WGS) entry which is preliminary data.</text>
</comment>
<dbReference type="Gene3D" id="3.40.50.880">
    <property type="match status" value="1"/>
</dbReference>
<dbReference type="RefSeq" id="WP_201810861.1">
    <property type="nucleotide sequence ID" value="NZ_JAERRI010000027.1"/>
</dbReference>
<dbReference type="Pfam" id="PF00117">
    <property type="entry name" value="GATase"/>
    <property type="match status" value="1"/>
</dbReference>
<dbReference type="SUPFAM" id="SSF56322">
    <property type="entry name" value="ADC synthase"/>
    <property type="match status" value="1"/>
</dbReference>
<dbReference type="GO" id="GO:0046820">
    <property type="term" value="F:4-amino-4-deoxychorismate synthase activity"/>
    <property type="evidence" value="ECO:0007669"/>
    <property type="project" value="UniProtKB-EC"/>
</dbReference>
<evidence type="ECO:0000256" key="4">
    <source>
        <dbReference type="ARBA" id="ARBA00022962"/>
    </source>
</evidence>
<dbReference type="InterPro" id="IPR005802">
    <property type="entry name" value="ADC_synth_comp_1"/>
</dbReference>
<comment type="similarity">
    <text evidence="1">In the C-terminal section; belongs to the anthranilate synthase component I family.</text>
</comment>
<dbReference type="SUPFAM" id="SSF52317">
    <property type="entry name" value="Class I glutamine amidotransferase-like"/>
    <property type="match status" value="1"/>
</dbReference>
<dbReference type="InterPro" id="IPR017926">
    <property type="entry name" value="GATASE"/>
</dbReference>
<evidence type="ECO:0000313" key="9">
    <source>
        <dbReference type="EMBL" id="MBL1094334.1"/>
    </source>
</evidence>
<keyword evidence="4" id="KW-0315">Glutamine amidotransferase</keyword>
<evidence type="ECO:0000256" key="3">
    <source>
        <dbReference type="ARBA" id="ARBA00022679"/>
    </source>
</evidence>
<evidence type="ECO:0000313" key="10">
    <source>
        <dbReference type="Proteomes" id="UP000629371"/>
    </source>
</evidence>
<proteinExistence type="inferred from homology"/>
<feature type="domain" description="Glutamine amidotransferase" evidence="6">
    <location>
        <begin position="4"/>
        <end position="186"/>
    </location>
</feature>
<accession>A0ABS1N316</accession>
<name>A0ABS1N316_9ACTN</name>
<protein>
    <recommendedName>
        <fullName evidence="2">aminodeoxychorismate synthase</fullName>
        <ecNumber evidence="2">2.6.1.85</ecNumber>
    </recommendedName>
</protein>
<sequence>MRILLVDNYDSFTYNLVHQMADVIGEQPVVLRNDDPDWRPEMLDDFDAVVLSPGPGTPERAADFGICREIVQTCELPLLGICLGHQGLAHWHGGTVRRAPEPRHGRTSPVLHDGTGLFAGIPSPTEVVRYHSLTVTDLPAELEATAWTPDGVLMALRHRHRPLWGVQFHPESICTADGHRLIRNFVELARAHRPARPRPQRTPAVPAPADDARPPRRLEVLVETVPTRAPDEVVFDALFRGGPYAYWLDASRQDADRGRFSVMGDAAGPLARVAHADVTATTVTVTGAGTTTVHHRPFLDWLDHDLRGLDVQHPDLPCDFALGWVGYLGYELKAQCGGERAHRSTEPDATMVFADRAVVLDHLHGTTYLLALAEDGHVEAARSWLADTARRITAPAGRTPAPPAAPQPLRDLRLRHDRERYLRLIAECQEEIAAGETYEVCLTNMAEADGDLDPWDAYRTLRRVSPAPFGALLAFGETAVLSTSPERFLRIGADRIAESRPIKGTRPRGATPAEDAALRDQLRADEKDRSENLMIVDLVRNDLGRCAEPGSVRADDLFRVESYETVHQLVSTVRARLRPERSAVDCVRAAFPGGSMTGAPKIRTMQIIDRLEGGPRGVYSGAIGYFSLSGAADLSIVIRTVVLTPGRVRYGTGGAIVALSCPEAEFEETAVKAAPLLALTDADFPGRRPAPQPA</sequence>
<keyword evidence="3 9" id="KW-0808">Transferase</keyword>
<evidence type="ECO:0000259" key="7">
    <source>
        <dbReference type="Pfam" id="PF00425"/>
    </source>
</evidence>
<dbReference type="InterPro" id="IPR006805">
    <property type="entry name" value="Anth_synth_I_N"/>
</dbReference>
<keyword evidence="10" id="KW-1185">Reference proteome</keyword>
<dbReference type="InterPro" id="IPR019999">
    <property type="entry name" value="Anth_synth_I-like"/>
</dbReference>
<dbReference type="InterPro" id="IPR029062">
    <property type="entry name" value="Class_I_gatase-like"/>
</dbReference>
<dbReference type="Gene3D" id="3.60.120.10">
    <property type="entry name" value="Anthranilate synthase"/>
    <property type="match status" value="1"/>
</dbReference>
<dbReference type="PANTHER" id="PTHR11236">
    <property type="entry name" value="AMINOBENZOATE/ANTHRANILATE SYNTHASE"/>
    <property type="match status" value="1"/>
</dbReference>
<gene>
    <name evidence="9" type="primary">pabB</name>
    <name evidence="9" type="ORF">JK360_34320</name>
</gene>
<evidence type="ECO:0000259" key="8">
    <source>
        <dbReference type="Pfam" id="PF04715"/>
    </source>
</evidence>
<dbReference type="InterPro" id="IPR006221">
    <property type="entry name" value="TrpG/PapA_dom"/>
</dbReference>
<feature type="domain" description="Anthranilate synthase component I N-terminal" evidence="8">
    <location>
        <begin position="239"/>
        <end position="369"/>
    </location>
</feature>
<feature type="domain" description="Chorismate-utilising enzyme C-terminal" evidence="7">
    <location>
        <begin position="418"/>
        <end position="672"/>
    </location>
</feature>
<dbReference type="NCBIfam" id="TIGR00553">
    <property type="entry name" value="pabB"/>
    <property type="match status" value="1"/>
</dbReference>
<dbReference type="Pfam" id="PF00425">
    <property type="entry name" value="Chorismate_bind"/>
    <property type="match status" value="1"/>
</dbReference>
<dbReference type="InterPro" id="IPR005801">
    <property type="entry name" value="ADC_synthase"/>
</dbReference>
<dbReference type="Proteomes" id="UP000629371">
    <property type="component" value="Unassembled WGS sequence"/>
</dbReference>
<evidence type="ECO:0000259" key="6">
    <source>
        <dbReference type="Pfam" id="PF00117"/>
    </source>
</evidence>
<evidence type="ECO:0000256" key="2">
    <source>
        <dbReference type="ARBA" id="ARBA00013139"/>
    </source>
</evidence>
<feature type="region of interest" description="Disordered" evidence="5">
    <location>
        <begin position="193"/>
        <end position="212"/>
    </location>
</feature>
<evidence type="ECO:0000256" key="1">
    <source>
        <dbReference type="ARBA" id="ARBA00005970"/>
    </source>
</evidence>
<dbReference type="PRINTS" id="PR00099">
    <property type="entry name" value="CPSGATASE"/>
</dbReference>
<dbReference type="PROSITE" id="PS51273">
    <property type="entry name" value="GATASE_TYPE_1"/>
    <property type="match status" value="1"/>
</dbReference>
<dbReference type="PANTHER" id="PTHR11236:SF18">
    <property type="entry name" value="AMINODEOXYCHORISMATE SYNTHASE"/>
    <property type="match status" value="1"/>
</dbReference>
<organism evidence="9 10">
    <name type="scientific">Streptomyces siderophoricus</name>
    <dbReference type="NCBI Taxonomy" id="2802281"/>
    <lineage>
        <taxon>Bacteria</taxon>
        <taxon>Bacillati</taxon>
        <taxon>Actinomycetota</taxon>
        <taxon>Actinomycetes</taxon>
        <taxon>Kitasatosporales</taxon>
        <taxon>Streptomycetaceae</taxon>
        <taxon>Streptomyces</taxon>
    </lineage>
</organism>
<reference evidence="9 10" key="1">
    <citation type="submission" date="2021-01" db="EMBL/GenBank/DDBJ databases">
        <title>WGS of actinomycetes isolated from Thailand.</title>
        <authorList>
            <person name="Thawai C."/>
        </authorList>
    </citation>
    <scope>NUCLEOTIDE SEQUENCE [LARGE SCALE GENOMIC DNA]</scope>
    <source>
        <strain evidence="9 10">CH9-7</strain>
    </source>
</reference>
<dbReference type="InterPro" id="IPR015890">
    <property type="entry name" value="Chorismate_C"/>
</dbReference>